<evidence type="ECO:0000313" key="4">
    <source>
        <dbReference type="Proteomes" id="UP001139700"/>
    </source>
</evidence>
<feature type="region of interest" description="Disordered" evidence="1">
    <location>
        <begin position="17"/>
        <end position="131"/>
    </location>
</feature>
<keyword evidence="2" id="KW-0732">Signal</keyword>
<sequence length="131" mass="13980">MRTLRTLTIIAALAVSAAGYAQTVPTTPTSPTQPQSVPTQDPTTTTPASTNPTTEKKAEFNSPQSPVRPSNTPSEDTLIKDQQTSGAVIKDSLMPATDKKAERMNRRKNKKAANEAESSSTEIATDPNKKP</sequence>
<dbReference type="Proteomes" id="UP001139700">
    <property type="component" value="Unassembled WGS sequence"/>
</dbReference>
<dbReference type="EMBL" id="JAJTTA010000003">
    <property type="protein sequence ID" value="MCF0042256.1"/>
    <property type="molecule type" value="Genomic_DNA"/>
</dbReference>
<comment type="caution">
    <text evidence="3">The sequence shown here is derived from an EMBL/GenBank/DDBJ whole genome shotgun (WGS) entry which is preliminary data.</text>
</comment>
<feature type="signal peptide" evidence="2">
    <location>
        <begin position="1"/>
        <end position="21"/>
    </location>
</feature>
<dbReference type="RefSeq" id="WP_234615119.1">
    <property type="nucleotide sequence ID" value="NZ_CP098806.1"/>
</dbReference>
<keyword evidence="4" id="KW-1185">Reference proteome</keyword>
<protein>
    <submittedName>
        <fullName evidence="3">Uncharacterized protein</fullName>
    </submittedName>
</protein>
<feature type="compositionally biased region" description="Polar residues" evidence="1">
    <location>
        <begin position="61"/>
        <end position="86"/>
    </location>
</feature>
<feature type="chain" id="PRO_5040816219" evidence="2">
    <location>
        <begin position="22"/>
        <end position="131"/>
    </location>
</feature>
<accession>A0A9X1PBM5</accession>
<evidence type="ECO:0000256" key="1">
    <source>
        <dbReference type="SAM" id="MobiDB-lite"/>
    </source>
</evidence>
<reference evidence="3" key="1">
    <citation type="submission" date="2021-12" db="EMBL/GenBank/DDBJ databases">
        <title>Novel species in genus Dyadobacter.</title>
        <authorList>
            <person name="Ma C."/>
        </authorList>
    </citation>
    <scope>NUCLEOTIDE SEQUENCE</scope>
    <source>
        <strain evidence="3">CY399</strain>
    </source>
</reference>
<name>A0A9X1PBM5_9BACT</name>
<evidence type="ECO:0000256" key="2">
    <source>
        <dbReference type="SAM" id="SignalP"/>
    </source>
</evidence>
<feature type="compositionally biased region" description="Low complexity" evidence="1">
    <location>
        <begin position="22"/>
        <end position="53"/>
    </location>
</feature>
<organism evidence="3 4">
    <name type="scientific">Dyadobacter fanqingshengii</name>
    <dbReference type="NCBI Taxonomy" id="2906443"/>
    <lineage>
        <taxon>Bacteria</taxon>
        <taxon>Pseudomonadati</taxon>
        <taxon>Bacteroidota</taxon>
        <taxon>Cytophagia</taxon>
        <taxon>Cytophagales</taxon>
        <taxon>Spirosomataceae</taxon>
        <taxon>Dyadobacter</taxon>
    </lineage>
</organism>
<dbReference type="AlphaFoldDB" id="A0A9X1PBM5"/>
<gene>
    <name evidence="3" type="ORF">LXM24_19270</name>
</gene>
<evidence type="ECO:0000313" key="3">
    <source>
        <dbReference type="EMBL" id="MCF0042256.1"/>
    </source>
</evidence>
<proteinExistence type="predicted"/>